<dbReference type="SMART" id="SM00421">
    <property type="entry name" value="HTH_LUXR"/>
    <property type="match status" value="1"/>
</dbReference>
<name>A0A413IPI4_9BACT</name>
<dbReference type="EMBL" id="CP069450">
    <property type="protein sequence ID" value="QRO51170.1"/>
    <property type="molecule type" value="Genomic_DNA"/>
</dbReference>
<dbReference type="EMBL" id="QSCR01000009">
    <property type="protein sequence ID" value="RGY18897.1"/>
    <property type="molecule type" value="Genomic_DNA"/>
</dbReference>
<evidence type="ECO:0000313" key="11">
    <source>
        <dbReference type="Proteomes" id="UP000286063"/>
    </source>
</evidence>
<dbReference type="PANTHER" id="PTHR43133:SF46">
    <property type="entry name" value="RNA POLYMERASE SIGMA-70 FACTOR ECF SUBFAMILY"/>
    <property type="match status" value="1"/>
</dbReference>
<keyword evidence="3" id="KW-0731">Sigma factor</keyword>
<dbReference type="RefSeq" id="WP_051465786.1">
    <property type="nucleotide sequence ID" value="NZ_CAJKXH010000007.1"/>
</dbReference>
<keyword evidence="12" id="KW-1185">Reference proteome</keyword>
<gene>
    <name evidence="8" type="ORF">DWW18_11030</name>
    <name evidence="9" type="ORF">DXA50_07405</name>
    <name evidence="7" type="ORF">I6J59_06040</name>
    <name evidence="6" type="ORF">K8V05_11805</name>
</gene>
<dbReference type="NCBIfam" id="TIGR02937">
    <property type="entry name" value="sigma70-ECF"/>
    <property type="match status" value="1"/>
</dbReference>
<organism evidence="9 11">
    <name type="scientific">Butyricimonas virosa</name>
    <dbReference type="NCBI Taxonomy" id="544645"/>
    <lineage>
        <taxon>Bacteria</taxon>
        <taxon>Pseudomonadati</taxon>
        <taxon>Bacteroidota</taxon>
        <taxon>Bacteroidia</taxon>
        <taxon>Bacteroidales</taxon>
        <taxon>Odoribacteraceae</taxon>
        <taxon>Butyricimonas</taxon>
    </lineage>
</organism>
<dbReference type="GeneID" id="93095951"/>
<dbReference type="PANTHER" id="PTHR43133">
    <property type="entry name" value="RNA POLYMERASE ECF-TYPE SIGMA FACTO"/>
    <property type="match status" value="1"/>
</dbReference>
<feature type="domain" description="HTH luxR-type" evidence="5">
    <location>
        <begin position="127"/>
        <end position="184"/>
    </location>
</feature>
<evidence type="ECO:0000259" key="5">
    <source>
        <dbReference type="SMART" id="SM00421"/>
    </source>
</evidence>
<evidence type="ECO:0000313" key="6">
    <source>
        <dbReference type="EMBL" id="HJF71427.1"/>
    </source>
</evidence>
<dbReference type="STRING" id="1121130.GCA_000519105_02040"/>
<keyword evidence="4" id="KW-0804">Transcription</keyword>
<dbReference type="InterPro" id="IPR014284">
    <property type="entry name" value="RNA_pol_sigma-70_dom"/>
</dbReference>
<dbReference type="InterPro" id="IPR007627">
    <property type="entry name" value="RNA_pol_sigma70_r2"/>
</dbReference>
<dbReference type="Pfam" id="PF08281">
    <property type="entry name" value="Sigma70_r4_2"/>
    <property type="match status" value="1"/>
</dbReference>
<evidence type="ECO:0000256" key="1">
    <source>
        <dbReference type="ARBA" id="ARBA00010641"/>
    </source>
</evidence>
<dbReference type="Gene3D" id="1.10.10.10">
    <property type="entry name" value="Winged helix-like DNA-binding domain superfamily/Winged helix DNA-binding domain"/>
    <property type="match status" value="1"/>
</dbReference>
<reference evidence="6" key="2">
    <citation type="journal article" date="2021" name="PeerJ">
        <title>Extensive microbial diversity within the chicken gut microbiome revealed by metagenomics and culture.</title>
        <authorList>
            <person name="Gilroy R."/>
            <person name="Ravi A."/>
            <person name="Getino M."/>
            <person name="Pursley I."/>
            <person name="Horton D.L."/>
            <person name="Alikhan N.F."/>
            <person name="Baker D."/>
            <person name="Gharbi K."/>
            <person name="Hall N."/>
            <person name="Watson M."/>
            <person name="Adriaenssens E.M."/>
            <person name="Foster-Nyarko E."/>
            <person name="Jarju S."/>
            <person name="Secka A."/>
            <person name="Antonio M."/>
            <person name="Oren A."/>
            <person name="Chaudhuri R.R."/>
            <person name="La Ragione R."/>
            <person name="Hildebrand F."/>
            <person name="Pallen M.J."/>
        </authorList>
    </citation>
    <scope>NUCLEOTIDE SEQUENCE</scope>
    <source>
        <strain evidence="6">6966</strain>
    </source>
</reference>
<evidence type="ECO:0000313" key="12">
    <source>
        <dbReference type="Proteomes" id="UP000654720"/>
    </source>
</evidence>
<keyword evidence="2" id="KW-0805">Transcription regulation</keyword>
<dbReference type="InterPro" id="IPR014327">
    <property type="entry name" value="RNA_pol_sigma70_bacteroid"/>
</dbReference>
<comment type="similarity">
    <text evidence="1">Belongs to the sigma-70 factor family. ECF subfamily.</text>
</comment>
<proteinExistence type="inferred from homology"/>
<dbReference type="GO" id="GO:0006352">
    <property type="term" value="P:DNA-templated transcription initiation"/>
    <property type="evidence" value="ECO:0007669"/>
    <property type="project" value="InterPro"/>
</dbReference>
<dbReference type="OrthoDB" id="1453134at2"/>
<dbReference type="Proteomes" id="UP000742098">
    <property type="component" value="Unassembled WGS sequence"/>
</dbReference>
<dbReference type="Proteomes" id="UP000283589">
    <property type="component" value="Unassembled WGS sequence"/>
</dbReference>
<dbReference type="EMBL" id="DYVS01000217">
    <property type="protein sequence ID" value="HJF71427.1"/>
    <property type="molecule type" value="Genomic_DNA"/>
</dbReference>
<dbReference type="Gene3D" id="1.10.1740.10">
    <property type="match status" value="1"/>
</dbReference>
<dbReference type="InterPro" id="IPR013325">
    <property type="entry name" value="RNA_pol_sigma_r2"/>
</dbReference>
<dbReference type="EMBL" id="QRZA01000013">
    <property type="protein sequence ID" value="RGV33453.1"/>
    <property type="molecule type" value="Genomic_DNA"/>
</dbReference>
<dbReference type="AlphaFoldDB" id="A0A413IPI4"/>
<reference evidence="10 11" key="1">
    <citation type="submission" date="2018-08" db="EMBL/GenBank/DDBJ databases">
        <title>A genome reference for cultivated species of the human gut microbiota.</title>
        <authorList>
            <person name="Zou Y."/>
            <person name="Xue W."/>
            <person name="Luo G."/>
        </authorList>
    </citation>
    <scope>NUCLEOTIDE SEQUENCE [LARGE SCALE GENOMIC DNA]</scope>
    <source>
        <strain evidence="8 10">AF14-49</strain>
        <strain evidence="9 11">OF02-7</strain>
    </source>
</reference>
<evidence type="ECO:0000313" key="7">
    <source>
        <dbReference type="EMBL" id="QRO51170.1"/>
    </source>
</evidence>
<dbReference type="NCBIfam" id="TIGR02985">
    <property type="entry name" value="Sig70_bacteroi1"/>
    <property type="match status" value="1"/>
</dbReference>
<sequence>MYDNNQNNGDRLFESIRQGDIGAYEMLFKKYYLSMCMIARRIVEDEDVAKDLVQEIFIRLWEKRKTYDFQEMTDIFLYVSVRNKCFDYLRSRKKLPLQQELKAADNEYFFRDILIEEETYRIIMEAIDALPVQSGRVIKLSLEGKQNKEISENLGISVNTVKSLKYKAMDTLRAVLKDYFYLLLVFLAENN</sequence>
<reference evidence="7 12" key="3">
    <citation type="submission" date="2021-02" db="EMBL/GenBank/DDBJ databases">
        <title>FDA dAtabase for Regulatory Grade micrObial Sequences (FDA-ARGOS): Supporting development and validation of Infectious Disease Dx tests.</title>
        <authorList>
            <person name="Carlson P."/>
            <person name="Fischbach M."/>
            <person name="Hastie J."/>
            <person name="Bilen M."/>
            <person name="Cheng A."/>
            <person name="Tallon L."/>
            <person name="Sadzewicz L."/>
            <person name="Zhao X."/>
            <person name="Boylan J."/>
            <person name="Ott S."/>
            <person name="Bowen H."/>
            <person name="Vavikolanu K."/>
            <person name="Mehta A."/>
            <person name="Aluvathingal J."/>
            <person name="Nadendla S."/>
            <person name="Yan Y."/>
            <person name="Sichtig H."/>
        </authorList>
    </citation>
    <scope>NUCLEOTIDE SEQUENCE [LARGE SCALE GENOMIC DNA]</scope>
    <source>
        <strain evidence="7 12">FDAARGOS_1229</strain>
    </source>
</reference>
<evidence type="ECO:0000313" key="8">
    <source>
        <dbReference type="EMBL" id="RGV33453.1"/>
    </source>
</evidence>
<dbReference type="Pfam" id="PF04542">
    <property type="entry name" value="Sigma70_r2"/>
    <property type="match status" value="1"/>
</dbReference>
<evidence type="ECO:0000256" key="4">
    <source>
        <dbReference type="ARBA" id="ARBA00023163"/>
    </source>
</evidence>
<reference evidence="6" key="4">
    <citation type="submission" date="2021-09" db="EMBL/GenBank/DDBJ databases">
        <authorList>
            <person name="Gilroy R."/>
        </authorList>
    </citation>
    <scope>NUCLEOTIDE SEQUENCE</scope>
    <source>
        <strain evidence="6">6966</strain>
    </source>
</reference>
<dbReference type="InterPro" id="IPR036388">
    <property type="entry name" value="WH-like_DNA-bd_sf"/>
</dbReference>
<dbReference type="InterPro" id="IPR013324">
    <property type="entry name" value="RNA_pol_sigma_r3/r4-like"/>
</dbReference>
<evidence type="ECO:0000313" key="9">
    <source>
        <dbReference type="EMBL" id="RGY18897.1"/>
    </source>
</evidence>
<dbReference type="Proteomes" id="UP000286063">
    <property type="component" value="Unassembled WGS sequence"/>
</dbReference>
<evidence type="ECO:0000256" key="3">
    <source>
        <dbReference type="ARBA" id="ARBA00023082"/>
    </source>
</evidence>
<dbReference type="InterPro" id="IPR000792">
    <property type="entry name" value="Tscrpt_reg_LuxR_C"/>
</dbReference>
<dbReference type="InterPro" id="IPR039425">
    <property type="entry name" value="RNA_pol_sigma-70-like"/>
</dbReference>
<dbReference type="Proteomes" id="UP000654720">
    <property type="component" value="Chromosome"/>
</dbReference>
<dbReference type="GO" id="GO:0016987">
    <property type="term" value="F:sigma factor activity"/>
    <property type="evidence" value="ECO:0007669"/>
    <property type="project" value="UniProtKB-KW"/>
</dbReference>
<dbReference type="SUPFAM" id="SSF88659">
    <property type="entry name" value="Sigma3 and sigma4 domains of RNA polymerase sigma factors"/>
    <property type="match status" value="1"/>
</dbReference>
<dbReference type="InterPro" id="IPR013249">
    <property type="entry name" value="RNA_pol_sigma70_r4_t2"/>
</dbReference>
<dbReference type="GO" id="GO:0003677">
    <property type="term" value="F:DNA binding"/>
    <property type="evidence" value="ECO:0007669"/>
    <property type="project" value="InterPro"/>
</dbReference>
<accession>A0A413IPI4</accession>
<evidence type="ECO:0000256" key="2">
    <source>
        <dbReference type="ARBA" id="ARBA00023015"/>
    </source>
</evidence>
<protein>
    <submittedName>
        <fullName evidence="9">RNA polymerase sigma-70 factor</fullName>
    </submittedName>
</protein>
<evidence type="ECO:0000313" key="10">
    <source>
        <dbReference type="Proteomes" id="UP000283589"/>
    </source>
</evidence>
<dbReference type="SUPFAM" id="SSF88946">
    <property type="entry name" value="Sigma2 domain of RNA polymerase sigma factors"/>
    <property type="match status" value="1"/>
</dbReference>